<evidence type="ECO:0000313" key="2">
    <source>
        <dbReference type="Proteomes" id="UP000192527"/>
    </source>
</evidence>
<accession>A0A1W6A089</accession>
<dbReference type="AlphaFoldDB" id="A0A1W6A089"/>
<reference evidence="1 2" key="1">
    <citation type="submission" date="2017-04" db="EMBL/GenBank/DDBJ databases">
        <title>The whole genome sequencing and assembly of Halobacillus mangrovi strain.</title>
        <authorList>
            <person name="Lee S.-J."/>
            <person name="Park M.-K."/>
            <person name="Kim J.-Y."/>
            <person name="Lee Y.-J."/>
            <person name="Yi H."/>
            <person name="Bahn Y.-S."/>
            <person name="Kim J.F."/>
            <person name="Lee D.-W."/>
        </authorList>
    </citation>
    <scope>NUCLEOTIDE SEQUENCE [LARGE SCALE GENOMIC DNA]</scope>
    <source>
        <strain evidence="1 2">KTB 131</strain>
    </source>
</reference>
<dbReference type="RefSeq" id="WP_085031656.1">
    <property type="nucleotide sequence ID" value="NZ_CP020772.1"/>
</dbReference>
<keyword evidence="2" id="KW-1185">Reference proteome</keyword>
<dbReference type="EMBL" id="CP020772">
    <property type="protein sequence ID" value="ARI79026.1"/>
    <property type="molecule type" value="Genomic_DNA"/>
</dbReference>
<dbReference type="STRING" id="402384.HM131_20310"/>
<dbReference type="Proteomes" id="UP000192527">
    <property type="component" value="Chromosome"/>
</dbReference>
<evidence type="ECO:0000313" key="1">
    <source>
        <dbReference type="EMBL" id="ARI79026.1"/>
    </source>
</evidence>
<proteinExistence type="predicted"/>
<sequence length="100" mass="11630">MKYLGMLLSKSRFVIKYLFYTGVWVLGRVKHLISMPSSLAISKEPRLNREVTGLVKGHQNPDGELIYHIPGDPDYERIEHAVLFISEYEAMKAGYRKWNM</sequence>
<organism evidence="1 2">
    <name type="scientific">Halobacillus mangrovi</name>
    <dbReference type="NCBI Taxonomy" id="402384"/>
    <lineage>
        <taxon>Bacteria</taxon>
        <taxon>Bacillati</taxon>
        <taxon>Bacillota</taxon>
        <taxon>Bacilli</taxon>
        <taxon>Bacillales</taxon>
        <taxon>Bacillaceae</taxon>
        <taxon>Halobacillus</taxon>
    </lineage>
</organism>
<gene>
    <name evidence="1" type="ORF">HM131_20310</name>
</gene>
<dbReference type="KEGG" id="hmn:HM131_20310"/>
<dbReference type="OrthoDB" id="4376109at2"/>
<protein>
    <submittedName>
        <fullName evidence="1">Uncharacterized protein</fullName>
    </submittedName>
</protein>
<name>A0A1W6A089_9BACI</name>